<reference evidence="1 2" key="1">
    <citation type="submission" date="2020-08" db="EMBL/GenBank/DDBJ databases">
        <title>Sequencing the genomes of 1000 actinobacteria strains.</title>
        <authorList>
            <person name="Klenk H.-P."/>
        </authorList>
    </citation>
    <scope>NUCLEOTIDE SEQUENCE [LARGE SCALE GENOMIC DNA]</scope>
    <source>
        <strain evidence="1 2">DSM 46659</strain>
    </source>
</reference>
<dbReference type="Gene3D" id="3.40.50.300">
    <property type="entry name" value="P-loop containing nucleotide triphosphate hydrolases"/>
    <property type="match status" value="1"/>
</dbReference>
<dbReference type="EMBL" id="JACHDS010000001">
    <property type="protein sequence ID" value="MBB6171536.1"/>
    <property type="molecule type" value="Genomic_DNA"/>
</dbReference>
<name>A0A7W9YHZ4_9ACTN</name>
<evidence type="ECO:0000313" key="1">
    <source>
        <dbReference type="EMBL" id="MBB6171536.1"/>
    </source>
</evidence>
<organism evidence="1 2">
    <name type="scientific">Nocardiopsis mwathae</name>
    <dbReference type="NCBI Taxonomy" id="1472723"/>
    <lineage>
        <taxon>Bacteria</taxon>
        <taxon>Bacillati</taxon>
        <taxon>Actinomycetota</taxon>
        <taxon>Actinomycetes</taxon>
        <taxon>Streptosporangiales</taxon>
        <taxon>Nocardiopsidaceae</taxon>
        <taxon>Nocardiopsis</taxon>
    </lineage>
</organism>
<keyword evidence="2" id="KW-1185">Reference proteome</keyword>
<comment type="caution">
    <text evidence="1">The sequence shown here is derived from an EMBL/GenBank/DDBJ whole genome shotgun (WGS) entry which is preliminary data.</text>
</comment>
<accession>A0A7W9YHZ4</accession>
<dbReference type="Proteomes" id="UP000546642">
    <property type="component" value="Unassembled WGS sequence"/>
</dbReference>
<protein>
    <submittedName>
        <fullName evidence="1">Uncharacterized protein</fullName>
    </submittedName>
</protein>
<dbReference type="AlphaFoldDB" id="A0A7W9YHZ4"/>
<sequence length="676" mass="73292">MNSDGRGIVGREHAIAAIRHLMTRPGPEGTPTGARRPILVFEGMHGIGKTALLDHVSGLLHQQVPHAHIDVRHSPQADAAQLLSALAFGLSRHTPNYGRLHFPRLIIGQSVLRLDLGHTDRNGARERVIAEIKKHRKLDRVEELLGETAGDVVSAVPFAGHPASRALRRPVATAVGALTSWTLSSRPFLGRHQDWYRHRDAGGADDPVDALVELNQQWNATHRHGGRERAVDVLCAAFLADLRDAFAHGGRSASWLLTPVVLLDNADDAPGGTLLEHLARARRRAEVDDRDGALTIVATSRGPLLWTLSDEAAVTVSADDPVEAVRPRPRPGDRPPDWTRYRLGDLTDEETDTLMAVRGVGHKTYRHANRIIRGFTGGHPGSTRRLLDAIDRMPPHQSLGRVLAGVDDPAAFPTAQEETQLFGDLIGLPGGVSAPKGLIHAMATCAAARTGADALRLAQKSRLVQPAYRDRAELRRPAPHFAHGNGGEALLHRLLLRRLARRGPNTKTNWPRVFGWLCAEARRRGDAVGELYYTLALGDLVRVADALEERFAGVGGEPAVNGAAPRTWNELLTAVTRAPRADVALDRPAPIEHVHTLLARAAEEGGPASPGAARIETRRLVAALWLAADPMTGPGRRHLHERIAADYRSLALGSPGGSAELFQAADEHDRLARLWS</sequence>
<dbReference type="InterPro" id="IPR027417">
    <property type="entry name" value="P-loop_NTPase"/>
</dbReference>
<proteinExistence type="predicted"/>
<dbReference type="SUPFAM" id="SSF52540">
    <property type="entry name" value="P-loop containing nucleoside triphosphate hydrolases"/>
    <property type="match status" value="1"/>
</dbReference>
<dbReference type="RefSeq" id="WP_184074790.1">
    <property type="nucleotide sequence ID" value="NZ_JACHDS010000001.1"/>
</dbReference>
<gene>
    <name evidence="1" type="ORF">HNR23_001596</name>
</gene>
<evidence type="ECO:0000313" key="2">
    <source>
        <dbReference type="Proteomes" id="UP000546642"/>
    </source>
</evidence>